<reference evidence="2" key="1">
    <citation type="journal article" date="2020" name="Nat. Genet.">
        <title>Genomic diversifications of five Gossypium allopolyploid species and their impact on cotton improvement.</title>
        <authorList>
            <person name="Chen Z.J."/>
            <person name="Sreedasyam A."/>
            <person name="Ando A."/>
            <person name="Song Q."/>
            <person name="De Santiago L.M."/>
            <person name="Hulse-Kemp A.M."/>
            <person name="Ding M."/>
            <person name="Ye W."/>
            <person name="Kirkbride R.C."/>
            <person name="Jenkins J."/>
            <person name="Plott C."/>
            <person name="Lovell J."/>
            <person name="Lin Y.M."/>
            <person name="Vaughn R."/>
            <person name="Liu B."/>
            <person name="Simpson S."/>
            <person name="Scheffler B.E."/>
            <person name="Wen L."/>
            <person name="Saski C.A."/>
            <person name="Grover C.E."/>
            <person name="Hu G."/>
            <person name="Conover J.L."/>
            <person name="Carlson J.W."/>
            <person name="Shu S."/>
            <person name="Boston L.B."/>
            <person name="Williams M."/>
            <person name="Peterson D.G."/>
            <person name="McGee K."/>
            <person name="Jones D.C."/>
            <person name="Wendel J.F."/>
            <person name="Stelly D.M."/>
            <person name="Grimwood J."/>
            <person name="Schmutz J."/>
        </authorList>
    </citation>
    <scope>NUCLEOTIDE SEQUENCE [LARGE SCALE GENOMIC DNA]</scope>
    <source>
        <strain evidence="2">cv. TM-1</strain>
    </source>
</reference>
<dbReference type="AlphaFoldDB" id="A0A1U8NDS8"/>
<gene>
    <name evidence="3" type="primary">LOC107947130</name>
</gene>
<keyword evidence="2" id="KW-1185">Reference proteome</keyword>
<name>A0A1U8NDS8_GOSHI</name>
<reference evidence="3" key="2">
    <citation type="submission" date="2025-08" db="UniProtKB">
        <authorList>
            <consortium name="RefSeq"/>
        </authorList>
    </citation>
    <scope>IDENTIFICATION</scope>
</reference>
<protein>
    <submittedName>
        <fullName evidence="3">Uncharacterized protein isoform X1</fullName>
    </submittedName>
</protein>
<sequence>MDQMNRKGRQLTPYQRSVKIEGDRRRRREKNTEFQRLRNAEMELQASVAEQRNENTSLRRDNERLNDFVSNLQNTILQLREQNRELHQKKLELEEIVKQAESFFKFDEFPSPNEEAPNNKTAYLGLQCMIRK</sequence>
<accession>A0A1U8NDS8</accession>
<dbReference type="KEGG" id="ghi:107947130"/>
<feature type="region of interest" description="Disordered" evidence="1">
    <location>
        <begin position="1"/>
        <end position="40"/>
    </location>
</feature>
<evidence type="ECO:0000313" key="2">
    <source>
        <dbReference type="Proteomes" id="UP000818029"/>
    </source>
</evidence>
<dbReference type="RefSeq" id="XP_016737182.2">
    <property type="nucleotide sequence ID" value="XM_016881693.2"/>
</dbReference>
<evidence type="ECO:0000313" key="3">
    <source>
        <dbReference type="RefSeq" id="XP_016737182.2"/>
    </source>
</evidence>
<proteinExistence type="predicted"/>
<evidence type="ECO:0000256" key="1">
    <source>
        <dbReference type="SAM" id="MobiDB-lite"/>
    </source>
</evidence>
<dbReference type="Proteomes" id="UP000818029">
    <property type="component" value="Chromosome A12"/>
</dbReference>
<organism evidence="2 3">
    <name type="scientific">Gossypium hirsutum</name>
    <name type="common">Upland cotton</name>
    <name type="synonym">Gossypium mexicanum</name>
    <dbReference type="NCBI Taxonomy" id="3635"/>
    <lineage>
        <taxon>Eukaryota</taxon>
        <taxon>Viridiplantae</taxon>
        <taxon>Streptophyta</taxon>
        <taxon>Embryophyta</taxon>
        <taxon>Tracheophyta</taxon>
        <taxon>Spermatophyta</taxon>
        <taxon>Magnoliopsida</taxon>
        <taxon>eudicotyledons</taxon>
        <taxon>Gunneridae</taxon>
        <taxon>Pentapetalae</taxon>
        <taxon>rosids</taxon>
        <taxon>malvids</taxon>
        <taxon>Malvales</taxon>
        <taxon>Malvaceae</taxon>
        <taxon>Malvoideae</taxon>
        <taxon>Gossypium</taxon>
    </lineage>
</organism>
<dbReference type="PaxDb" id="3635-A0A1U8NDS8"/>
<feature type="compositionally biased region" description="Basic and acidic residues" evidence="1">
    <location>
        <begin position="18"/>
        <end position="40"/>
    </location>
</feature>
<dbReference type="GeneID" id="107947130"/>